<accession>A0AAD7HIC5</accession>
<keyword evidence="3" id="KW-0862">Zinc</keyword>
<dbReference type="Pfam" id="PF26632">
    <property type="entry name" value="DUF8205"/>
    <property type="match status" value="1"/>
</dbReference>
<sequence length="331" mass="36794">MAGARLDCIGLEHTVHPDIRKYHKSYLTPTKDLRETRAQGKQACAVCGKFEYELRRCGKCKHASYCSKECQKADWPTHKTACSAADSSVNMTKIAQTLDASTFLIMQLQGAFIAAFHLLRDPRLDRPFAGRVDVGVEPTHLMAFMQIHRGGPCPENVEGMVQVNAFTPLPHAWITPQATRIWRSGRDRVESTTELVSSPVGLVVLSKANALVQIFPIIIFPQMMNIMRNSPTFKRVSSLTRTSISVPVDIPGLMMMINKHIRADEKNKLSMRTEMTPGDVQVIGDAASGNVLATPLPADWLLVAPPPQLAATILKEKMEWDPMYKPTVVFE</sequence>
<evidence type="ECO:0000259" key="5">
    <source>
        <dbReference type="PROSITE" id="PS50865"/>
    </source>
</evidence>
<dbReference type="GO" id="GO:0000981">
    <property type="term" value="F:DNA-binding transcription factor activity, RNA polymerase II-specific"/>
    <property type="evidence" value="ECO:0007669"/>
    <property type="project" value="TreeGrafter"/>
</dbReference>
<keyword evidence="1" id="KW-0479">Metal-binding</keyword>
<gene>
    <name evidence="6" type="ORF">B0H16DRAFT_1604512</name>
</gene>
<dbReference type="PROSITE" id="PS01360">
    <property type="entry name" value="ZF_MYND_1"/>
    <property type="match status" value="1"/>
</dbReference>
<dbReference type="Gene3D" id="6.10.140.2220">
    <property type="match status" value="1"/>
</dbReference>
<dbReference type="Pfam" id="PF01753">
    <property type="entry name" value="zf-MYND"/>
    <property type="match status" value="1"/>
</dbReference>
<proteinExistence type="predicted"/>
<keyword evidence="2 4" id="KW-0863">Zinc-finger</keyword>
<reference evidence="6" key="1">
    <citation type="submission" date="2023-03" db="EMBL/GenBank/DDBJ databases">
        <title>Massive genome expansion in bonnet fungi (Mycena s.s.) driven by repeated elements and novel gene families across ecological guilds.</title>
        <authorList>
            <consortium name="Lawrence Berkeley National Laboratory"/>
            <person name="Harder C.B."/>
            <person name="Miyauchi S."/>
            <person name="Viragh M."/>
            <person name="Kuo A."/>
            <person name="Thoen E."/>
            <person name="Andreopoulos B."/>
            <person name="Lu D."/>
            <person name="Skrede I."/>
            <person name="Drula E."/>
            <person name="Henrissat B."/>
            <person name="Morin E."/>
            <person name="Kohler A."/>
            <person name="Barry K."/>
            <person name="LaButti K."/>
            <person name="Morin E."/>
            <person name="Salamov A."/>
            <person name="Lipzen A."/>
            <person name="Mereny Z."/>
            <person name="Hegedus B."/>
            <person name="Baldrian P."/>
            <person name="Stursova M."/>
            <person name="Weitz H."/>
            <person name="Taylor A."/>
            <person name="Grigoriev I.V."/>
            <person name="Nagy L.G."/>
            <person name="Martin F."/>
            <person name="Kauserud H."/>
        </authorList>
    </citation>
    <scope>NUCLEOTIDE SEQUENCE</scope>
    <source>
        <strain evidence="6">CBHHK182m</strain>
    </source>
</reference>
<evidence type="ECO:0000313" key="7">
    <source>
        <dbReference type="Proteomes" id="UP001215598"/>
    </source>
</evidence>
<evidence type="ECO:0000256" key="4">
    <source>
        <dbReference type="PROSITE-ProRule" id="PRU00134"/>
    </source>
</evidence>
<feature type="domain" description="MYND-type" evidence="5">
    <location>
        <begin position="44"/>
        <end position="82"/>
    </location>
</feature>
<evidence type="ECO:0000256" key="3">
    <source>
        <dbReference type="ARBA" id="ARBA00022833"/>
    </source>
</evidence>
<dbReference type="PANTHER" id="PTHR10237:SF14">
    <property type="entry name" value="MYND-TYPE DOMAIN-CONTAINING PROTEIN"/>
    <property type="match status" value="1"/>
</dbReference>
<dbReference type="Proteomes" id="UP001215598">
    <property type="component" value="Unassembled WGS sequence"/>
</dbReference>
<evidence type="ECO:0000256" key="1">
    <source>
        <dbReference type="ARBA" id="ARBA00022723"/>
    </source>
</evidence>
<dbReference type="EMBL" id="JARKIB010000239">
    <property type="protein sequence ID" value="KAJ7720522.1"/>
    <property type="molecule type" value="Genomic_DNA"/>
</dbReference>
<evidence type="ECO:0000256" key="2">
    <source>
        <dbReference type="ARBA" id="ARBA00022771"/>
    </source>
</evidence>
<organism evidence="6 7">
    <name type="scientific">Mycena metata</name>
    <dbReference type="NCBI Taxonomy" id="1033252"/>
    <lineage>
        <taxon>Eukaryota</taxon>
        <taxon>Fungi</taxon>
        <taxon>Dikarya</taxon>
        <taxon>Basidiomycota</taxon>
        <taxon>Agaricomycotina</taxon>
        <taxon>Agaricomycetes</taxon>
        <taxon>Agaricomycetidae</taxon>
        <taxon>Agaricales</taxon>
        <taxon>Marasmiineae</taxon>
        <taxon>Mycenaceae</taxon>
        <taxon>Mycena</taxon>
    </lineage>
</organism>
<dbReference type="SUPFAM" id="SSF144232">
    <property type="entry name" value="HIT/MYND zinc finger-like"/>
    <property type="match status" value="1"/>
</dbReference>
<protein>
    <recommendedName>
        <fullName evidence="5">MYND-type domain-containing protein</fullName>
    </recommendedName>
</protein>
<keyword evidence="7" id="KW-1185">Reference proteome</keyword>
<dbReference type="GO" id="GO:0008270">
    <property type="term" value="F:zinc ion binding"/>
    <property type="evidence" value="ECO:0007669"/>
    <property type="project" value="UniProtKB-KW"/>
</dbReference>
<name>A0AAD7HIC5_9AGAR</name>
<dbReference type="AlphaFoldDB" id="A0AAD7HIC5"/>
<dbReference type="InterPro" id="IPR058518">
    <property type="entry name" value="DUF8205"/>
</dbReference>
<evidence type="ECO:0000313" key="6">
    <source>
        <dbReference type="EMBL" id="KAJ7720522.1"/>
    </source>
</evidence>
<dbReference type="InterPro" id="IPR024119">
    <property type="entry name" value="TF_DEAF-1"/>
</dbReference>
<dbReference type="PANTHER" id="PTHR10237">
    <property type="entry name" value="DEFORMED EPIDERMAL AUTOREGULATORY FACTOR 1 HOMOLOG SUPPRESSIN"/>
    <property type="match status" value="1"/>
</dbReference>
<dbReference type="InterPro" id="IPR002893">
    <property type="entry name" value="Znf_MYND"/>
</dbReference>
<dbReference type="GO" id="GO:0005634">
    <property type="term" value="C:nucleus"/>
    <property type="evidence" value="ECO:0007669"/>
    <property type="project" value="TreeGrafter"/>
</dbReference>
<dbReference type="PROSITE" id="PS50865">
    <property type="entry name" value="ZF_MYND_2"/>
    <property type="match status" value="1"/>
</dbReference>
<comment type="caution">
    <text evidence="6">The sequence shown here is derived from an EMBL/GenBank/DDBJ whole genome shotgun (WGS) entry which is preliminary data.</text>
</comment>